<evidence type="ECO:0000313" key="1">
    <source>
        <dbReference type="EMBL" id="KAL3957312.1"/>
    </source>
</evidence>
<protein>
    <submittedName>
        <fullName evidence="1">Uncharacterized protein</fullName>
    </submittedName>
</protein>
<gene>
    <name evidence="1" type="ORF">ACCO45_007890</name>
</gene>
<evidence type="ECO:0000313" key="2">
    <source>
        <dbReference type="Proteomes" id="UP001638806"/>
    </source>
</evidence>
<sequence>MFGYEGLKEFLDLGALQTAESGLEIDIATDLASIGEGGIPTTFDGVGDFLRKMPSFLERTDHGKGVPIAFSLLPIDTVAQMFSMQVQHDIIVRRLDQSLLDDCIDLLETLEAATQKSKDYVAVLEQHRYCVPNSHFSKAKKEARVNRDRAALFKKDLKEEVVHIRSGSRDTGLRNLLGDHHLSTDDDEGSGERPVIGLYTNKIAFVDTVMDAGGKYISHESLDAAINSNRTSDLYVFHFNEAVQDHSSWSRERDTFFSLLHDAEQHCVLVVDYDVLKPKDLTKAYIELRRCGEVIVPDVCRDLQELSGLCLLRDTVCFGFTDNYLYCLCSRYPFVDAAFKCNSAVHGPAFATYDTEDLRGRLEALDPAEEYNILILGDSGVGKSTFLNAMMNYLAFDSLDEAMNDTGPLQYTIPSSFTWKEREVVVGQEHESVWERISSAGRSATRKARTYCFNLDGKIFRFIDTPGTNDTDGPDQDDKNAKDILNMLESIKKLSAVLIMFKTNETRISDHFRKSVTDLLSRLHRDTTKNILFGFTNAHASDFESGGTHGTLNALLGELGVSIAPGQANSFFFESKPFLFLAAWKQNIATGNIDKVEELAEMWTRSADGINRLIKTVMDLPTHDVSKTLKLGRTSNFLGGMAKPLAKFTTISGYDCDREACKHDWREHMQISYEFKNETREVDDEALLEEIKSNDDMKRLLGRRIRASRKKQQMIAKERAQIQKARALFYVYMRHHTVGAIGPKHDATIKYLSNQIALASGASRDDEKRELEGQKTAHEREVENLEKAIADKVTTVPDEKAVDDAIEALKKMPVFGKDLMDAVEPGGVELEESRFVFVEPTTKTKKRRWRGYVF</sequence>
<accession>A0ACC4DMI9</accession>
<dbReference type="Proteomes" id="UP001638806">
    <property type="component" value="Unassembled WGS sequence"/>
</dbReference>
<name>A0ACC4DMI9_PURLI</name>
<reference evidence="1" key="1">
    <citation type="submission" date="2024-12" db="EMBL/GenBank/DDBJ databases">
        <title>Comparative genomics and development of molecular markers within Purpureocillium lilacinum and among Purpureocillium species.</title>
        <authorList>
            <person name="Yeh Z.-Y."/>
            <person name="Ni N.-T."/>
            <person name="Lo P.-H."/>
            <person name="Mushyakhwo K."/>
            <person name="Lin C.-F."/>
            <person name="Nai Y.-S."/>
        </authorList>
    </citation>
    <scope>NUCLEOTIDE SEQUENCE</scope>
    <source>
        <strain evidence="1">NCHU-NPUST-175</strain>
    </source>
</reference>
<comment type="caution">
    <text evidence="1">The sequence shown here is derived from an EMBL/GenBank/DDBJ whole genome shotgun (WGS) entry which is preliminary data.</text>
</comment>
<keyword evidence="2" id="KW-1185">Reference proteome</keyword>
<dbReference type="EMBL" id="JBGNUJ010000007">
    <property type="protein sequence ID" value="KAL3957312.1"/>
    <property type="molecule type" value="Genomic_DNA"/>
</dbReference>
<proteinExistence type="predicted"/>
<organism evidence="1 2">
    <name type="scientific">Purpureocillium lilacinum</name>
    <name type="common">Paecilomyces lilacinus</name>
    <dbReference type="NCBI Taxonomy" id="33203"/>
    <lineage>
        <taxon>Eukaryota</taxon>
        <taxon>Fungi</taxon>
        <taxon>Dikarya</taxon>
        <taxon>Ascomycota</taxon>
        <taxon>Pezizomycotina</taxon>
        <taxon>Sordariomycetes</taxon>
        <taxon>Hypocreomycetidae</taxon>
        <taxon>Hypocreales</taxon>
        <taxon>Ophiocordycipitaceae</taxon>
        <taxon>Purpureocillium</taxon>
    </lineage>
</organism>